<feature type="active site" description="Nucleophile" evidence="2">
    <location>
        <position position="38"/>
    </location>
</feature>
<evidence type="ECO:0000256" key="1">
    <source>
        <dbReference type="ARBA" id="ARBA00023098"/>
    </source>
</evidence>
<dbReference type="GO" id="GO:0016042">
    <property type="term" value="P:lipid catabolic process"/>
    <property type="evidence" value="ECO:0007669"/>
    <property type="project" value="UniProtKB-UniRule"/>
</dbReference>
<name>A0A1I2JNG2_9BACI</name>
<organism evidence="4 5">
    <name type="scientific">Halobacillus alkaliphilus</name>
    <dbReference type="NCBI Taxonomy" id="396056"/>
    <lineage>
        <taxon>Bacteria</taxon>
        <taxon>Bacillati</taxon>
        <taxon>Bacillota</taxon>
        <taxon>Bacilli</taxon>
        <taxon>Bacillales</taxon>
        <taxon>Bacillaceae</taxon>
        <taxon>Halobacillus</taxon>
    </lineage>
</organism>
<feature type="short sequence motif" description="DGA/G" evidence="2">
    <location>
        <begin position="184"/>
        <end position="186"/>
    </location>
</feature>
<dbReference type="PROSITE" id="PS51635">
    <property type="entry name" value="PNPLA"/>
    <property type="match status" value="1"/>
</dbReference>
<dbReference type="InterPro" id="IPR002641">
    <property type="entry name" value="PNPLA_dom"/>
</dbReference>
<dbReference type="Gene3D" id="3.40.1090.10">
    <property type="entry name" value="Cytosolic phospholipase A2 catalytic domain"/>
    <property type="match status" value="2"/>
</dbReference>
<dbReference type="EMBL" id="FOOG01000001">
    <property type="protein sequence ID" value="SFF54306.1"/>
    <property type="molecule type" value="Genomic_DNA"/>
</dbReference>
<dbReference type="AlphaFoldDB" id="A0A1I2JNG2"/>
<dbReference type="CDD" id="cd07207">
    <property type="entry name" value="Pat_ExoU_VipD_like"/>
    <property type="match status" value="1"/>
</dbReference>
<evidence type="ECO:0000313" key="4">
    <source>
        <dbReference type="EMBL" id="SFF54306.1"/>
    </source>
</evidence>
<dbReference type="OrthoDB" id="9770965at2"/>
<evidence type="ECO:0000259" key="3">
    <source>
        <dbReference type="PROSITE" id="PS51635"/>
    </source>
</evidence>
<reference evidence="5" key="1">
    <citation type="submission" date="2016-10" db="EMBL/GenBank/DDBJ databases">
        <authorList>
            <person name="Varghese N."/>
            <person name="Submissions S."/>
        </authorList>
    </citation>
    <scope>NUCLEOTIDE SEQUENCE [LARGE SCALE GENOMIC DNA]</scope>
    <source>
        <strain evidence="5">FP5</strain>
    </source>
</reference>
<dbReference type="InterPro" id="IPR052580">
    <property type="entry name" value="Lipid_Hydrolase"/>
</dbReference>
<sequence>MKVDGVFSGGGMKALAFIGALEELEEQGYHFSRLAGTSAGSILASMTAAGYTSGELKEKLKSLSFESLVDLPTAERLFPYSKWFLLYFRMGLYKGNRLEYTIEKWLEEKGVRTFADLPSGSLKIVCSDLSIGRIIVIPDDLKRVYGIDPATFSVAKAVRMSSGLPYFFVPIKIHGKNGKSLIVDGGVLSNFPIWIWEGKEGRRKRPIIGLKLSDPPSQLPAQKIRNAIQMFHALFKTMQQAHDARYISHSKSKDIIFISVKGYDTTNFYLSNQEKEDLMKIGRVHAAEFLKRWTK</sequence>
<dbReference type="InterPro" id="IPR016035">
    <property type="entry name" value="Acyl_Trfase/lysoPLipase"/>
</dbReference>
<evidence type="ECO:0000313" key="5">
    <source>
        <dbReference type="Proteomes" id="UP000198897"/>
    </source>
</evidence>
<dbReference type="Proteomes" id="UP000198897">
    <property type="component" value="Unassembled WGS sequence"/>
</dbReference>
<keyword evidence="2" id="KW-0442">Lipid degradation</keyword>
<gene>
    <name evidence="4" type="ORF">SAMN05216353_101189</name>
</gene>
<dbReference type="Pfam" id="PF01734">
    <property type="entry name" value="Patatin"/>
    <property type="match status" value="1"/>
</dbReference>
<keyword evidence="2" id="KW-0378">Hydrolase</keyword>
<dbReference type="PANTHER" id="PTHR46394:SF1">
    <property type="entry name" value="PNPLA DOMAIN-CONTAINING PROTEIN"/>
    <property type="match status" value="1"/>
</dbReference>
<keyword evidence="5" id="KW-1185">Reference proteome</keyword>
<dbReference type="SUPFAM" id="SSF52151">
    <property type="entry name" value="FabD/lysophospholipase-like"/>
    <property type="match status" value="1"/>
</dbReference>
<evidence type="ECO:0000256" key="2">
    <source>
        <dbReference type="PROSITE-ProRule" id="PRU01161"/>
    </source>
</evidence>
<protein>
    <submittedName>
        <fullName evidence="4">NTE family protein</fullName>
    </submittedName>
</protein>
<proteinExistence type="predicted"/>
<accession>A0A1I2JNG2</accession>
<feature type="domain" description="PNPLA" evidence="3">
    <location>
        <begin position="5"/>
        <end position="197"/>
    </location>
</feature>
<keyword evidence="1 2" id="KW-0443">Lipid metabolism</keyword>
<feature type="active site" description="Proton acceptor" evidence="2">
    <location>
        <position position="184"/>
    </location>
</feature>
<comment type="caution">
    <text evidence="2">Lacks conserved residue(s) required for the propagation of feature annotation.</text>
</comment>
<dbReference type="GO" id="GO:0016787">
    <property type="term" value="F:hydrolase activity"/>
    <property type="evidence" value="ECO:0007669"/>
    <property type="project" value="UniProtKB-UniRule"/>
</dbReference>
<feature type="short sequence motif" description="GXSXG" evidence="2">
    <location>
        <begin position="36"/>
        <end position="40"/>
    </location>
</feature>
<dbReference type="RefSeq" id="WP_089749213.1">
    <property type="nucleotide sequence ID" value="NZ_FOOG01000001.1"/>
</dbReference>
<dbReference type="PANTHER" id="PTHR46394">
    <property type="entry name" value="ANNEXIN"/>
    <property type="match status" value="1"/>
</dbReference>